<protein>
    <submittedName>
        <fullName evidence="2">Uncharacterized protein</fullName>
    </submittedName>
</protein>
<evidence type="ECO:0000313" key="2">
    <source>
        <dbReference type="EMBL" id="KAK2867433.1"/>
    </source>
</evidence>
<proteinExistence type="predicted"/>
<evidence type="ECO:0000256" key="1">
    <source>
        <dbReference type="SAM" id="MobiDB-lite"/>
    </source>
</evidence>
<dbReference type="AlphaFoldDB" id="A0AA88T9S8"/>
<evidence type="ECO:0000313" key="3">
    <source>
        <dbReference type="Proteomes" id="UP001187343"/>
    </source>
</evidence>
<reference evidence="2" key="1">
    <citation type="submission" date="2023-08" db="EMBL/GenBank/DDBJ databases">
        <title>Chromosome-level Genome Assembly of mud carp (Cirrhinus molitorella).</title>
        <authorList>
            <person name="Liu H."/>
        </authorList>
    </citation>
    <scope>NUCLEOTIDE SEQUENCE</scope>
    <source>
        <strain evidence="2">Prfri</strain>
        <tissue evidence="2">Muscle</tissue>
    </source>
</reference>
<organism evidence="2 3">
    <name type="scientific">Cirrhinus molitorella</name>
    <name type="common">mud carp</name>
    <dbReference type="NCBI Taxonomy" id="172907"/>
    <lineage>
        <taxon>Eukaryota</taxon>
        <taxon>Metazoa</taxon>
        <taxon>Chordata</taxon>
        <taxon>Craniata</taxon>
        <taxon>Vertebrata</taxon>
        <taxon>Euteleostomi</taxon>
        <taxon>Actinopterygii</taxon>
        <taxon>Neopterygii</taxon>
        <taxon>Teleostei</taxon>
        <taxon>Ostariophysi</taxon>
        <taxon>Cypriniformes</taxon>
        <taxon>Cyprinidae</taxon>
        <taxon>Labeoninae</taxon>
        <taxon>Labeonini</taxon>
        <taxon>Cirrhinus</taxon>
    </lineage>
</organism>
<accession>A0AA88T9S8</accession>
<dbReference type="EMBL" id="JAUYZG010000025">
    <property type="protein sequence ID" value="KAK2867433.1"/>
    <property type="molecule type" value="Genomic_DNA"/>
</dbReference>
<dbReference type="Proteomes" id="UP001187343">
    <property type="component" value="Unassembled WGS sequence"/>
</dbReference>
<comment type="caution">
    <text evidence="2">The sequence shown here is derived from an EMBL/GenBank/DDBJ whole genome shotgun (WGS) entry which is preliminary data.</text>
</comment>
<name>A0AA88T9S8_9TELE</name>
<keyword evidence="3" id="KW-1185">Reference proteome</keyword>
<sequence>MGGGCRHQFVLGLVPGPPDSAFTVQPFIAQGRLQGLLPGFLSVLRVRPSANSANATRGAAGRCRTHSHLSPDQQHRPQRATTATPTVDDHKLDQSLSRTLMSQRGEMPQQGCSFLTASESPPTVSLVIRLIGSEVSDD</sequence>
<gene>
    <name evidence="2" type="ORF">Q8A67_025550</name>
</gene>
<feature type="region of interest" description="Disordered" evidence="1">
    <location>
        <begin position="51"/>
        <end position="92"/>
    </location>
</feature>